<evidence type="ECO:0000256" key="8">
    <source>
        <dbReference type="SAM" id="Coils"/>
    </source>
</evidence>
<dbReference type="GO" id="GO:0003735">
    <property type="term" value="F:structural constituent of ribosome"/>
    <property type="evidence" value="ECO:0007669"/>
    <property type="project" value="InterPro"/>
</dbReference>
<evidence type="ECO:0000256" key="2">
    <source>
        <dbReference type="ARBA" id="ARBA00022730"/>
    </source>
</evidence>
<gene>
    <name evidence="7 10" type="primary">rplI</name>
    <name evidence="10" type="ORF">G6Z83_00055</name>
</gene>
<accession>A0A6G7B4J4</accession>
<keyword evidence="8" id="KW-0175">Coiled coil</keyword>
<dbReference type="GeneID" id="93220833"/>
<dbReference type="InterPro" id="IPR036791">
    <property type="entry name" value="Ribosomal_bL9_C_sf"/>
</dbReference>
<proteinExistence type="inferred from homology"/>
<dbReference type="Pfam" id="PF01281">
    <property type="entry name" value="Ribosomal_L9_N"/>
    <property type="match status" value="1"/>
</dbReference>
<reference evidence="10 11" key="1">
    <citation type="submission" date="2020-02" db="EMBL/GenBank/DDBJ databases">
        <title>Complete genome sequences of six Lactobacillus iners strains isolated from the human vagina.</title>
        <authorList>
            <person name="France M.T."/>
            <person name="Rutt L."/>
            <person name="Narina S."/>
            <person name="Arbaugh S."/>
            <person name="Humphrys M.S."/>
            <person name="Ma B."/>
            <person name="Hayward M.R."/>
            <person name="Relman D."/>
            <person name="Kwon D.S."/>
            <person name="Ravel J."/>
        </authorList>
    </citation>
    <scope>NUCLEOTIDE SEQUENCE [LARGE SCALE GENOMIC DNA]</scope>
    <source>
        <strain evidence="10 11">C0210C1</strain>
    </source>
</reference>
<dbReference type="InterPro" id="IPR036935">
    <property type="entry name" value="Ribosomal_bL9_N_sf"/>
</dbReference>
<dbReference type="Pfam" id="PF03948">
    <property type="entry name" value="Ribosomal_L9_C"/>
    <property type="match status" value="1"/>
</dbReference>
<dbReference type="Gene3D" id="3.10.430.100">
    <property type="entry name" value="Ribosomal protein L9, C-terminal domain"/>
    <property type="match status" value="1"/>
</dbReference>
<dbReference type="SUPFAM" id="SSF55653">
    <property type="entry name" value="Ribosomal protein L9 C-domain"/>
    <property type="match status" value="1"/>
</dbReference>
<evidence type="ECO:0000313" key="11">
    <source>
        <dbReference type="Proteomes" id="UP000501676"/>
    </source>
</evidence>
<dbReference type="PANTHER" id="PTHR21368">
    <property type="entry name" value="50S RIBOSOMAL PROTEIN L9"/>
    <property type="match status" value="1"/>
</dbReference>
<dbReference type="GO" id="GO:1990904">
    <property type="term" value="C:ribonucleoprotein complex"/>
    <property type="evidence" value="ECO:0007669"/>
    <property type="project" value="UniProtKB-KW"/>
</dbReference>
<keyword evidence="4 7" id="KW-0689">Ribosomal protein</keyword>
<dbReference type="InterPro" id="IPR020070">
    <property type="entry name" value="Ribosomal_bL9_N"/>
</dbReference>
<organism evidence="10 11">
    <name type="scientific">Lactobacillus iners</name>
    <dbReference type="NCBI Taxonomy" id="147802"/>
    <lineage>
        <taxon>Bacteria</taxon>
        <taxon>Bacillati</taxon>
        <taxon>Bacillota</taxon>
        <taxon>Bacilli</taxon>
        <taxon>Lactobacillales</taxon>
        <taxon>Lactobacillaceae</taxon>
        <taxon>Lactobacillus</taxon>
    </lineage>
</organism>
<dbReference type="HAMAP" id="MF_00503">
    <property type="entry name" value="Ribosomal_bL9"/>
    <property type="match status" value="1"/>
</dbReference>
<protein>
    <recommendedName>
        <fullName evidence="6 7">Large ribosomal subunit protein bL9</fullName>
    </recommendedName>
</protein>
<keyword evidence="3 7" id="KW-0694">RNA-binding</keyword>
<evidence type="ECO:0000256" key="1">
    <source>
        <dbReference type="ARBA" id="ARBA00010605"/>
    </source>
</evidence>
<dbReference type="Gene3D" id="3.40.5.10">
    <property type="entry name" value="Ribosomal protein L9, N-terminal domain"/>
    <property type="match status" value="1"/>
</dbReference>
<comment type="function">
    <text evidence="7">Binds to the 23S rRNA.</text>
</comment>
<dbReference type="FunFam" id="3.40.5.10:FF:000002">
    <property type="entry name" value="50S ribosomal protein L9"/>
    <property type="match status" value="1"/>
</dbReference>
<evidence type="ECO:0000256" key="4">
    <source>
        <dbReference type="ARBA" id="ARBA00022980"/>
    </source>
</evidence>
<dbReference type="Proteomes" id="UP000501676">
    <property type="component" value="Chromosome"/>
</dbReference>
<evidence type="ECO:0000313" key="10">
    <source>
        <dbReference type="EMBL" id="QIH23227.1"/>
    </source>
</evidence>
<evidence type="ECO:0000259" key="9">
    <source>
        <dbReference type="PROSITE" id="PS00651"/>
    </source>
</evidence>
<feature type="coiled-coil region" evidence="8">
    <location>
        <begin position="36"/>
        <end position="75"/>
    </location>
</feature>
<dbReference type="SUPFAM" id="SSF55658">
    <property type="entry name" value="L9 N-domain-like"/>
    <property type="match status" value="1"/>
</dbReference>
<dbReference type="GO" id="GO:0006412">
    <property type="term" value="P:translation"/>
    <property type="evidence" value="ECO:0007669"/>
    <property type="project" value="UniProtKB-UniRule"/>
</dbReference>
<sequence length="151" mass="16901">MKVIFISDVKGKGKKGQIKEVPTGYAQNFLLKKGLAKEATSSNLNIQKRLEKAEHDAYEAEKAEAEQIKLKLEDDKTIVKFQSKAGNDSRLFGSISSKKIVEGLEEQFGIVIDKRKLMLPEPIKALGYTNVAVKLFKGIEAKIRVHITEKK</sequence>
<keyword evidence="2 7" id="KW-0699">rRNA-binding</keyword>
<dbReference type="PROSITE" id="PS00651">
    <property type="entry name" value="RIBOSOMAL_L9"/>
    <property type="match status" value="1"/>
</dbReference>
<dbReference type="InterPro" id="IPR020069">
    <property type="entry name" value="Ribosomal_bL9_C"/>
</dbReference>
<evidence type="ECO:0000256" key="6">
    <source>
        <dbReference type="ARBA" id="ARBA00035292"/>
    </source>
</evidence>
<dbReference type="NCBIfam" id="TIGR00158">
    <property type="entry name" value="L9"/>
    <property type="match status" value="1"/>
</dbReference>
<comment type="similarity">
    <text evidence="1 7">Belongs to the bacterial ribosomal protein bL9 family.</text>
</comment>
<evidence type="ECO:0000256" key="3">
    <source>
        <dbReference type="ARBA" id="ARBA00022884"/>
    </source>
</evidence>
<dbReference type="InterPro" id="IPR000244">
    <property type="entry name" value="Ribosomal_bL9"/>
</dbReference>
<keyword evidence="5 7" id="KW-0687">Ribonucleoprotein</keyword>
<evidence type="ECO:0000256" key="7">
    <source>
        <dbReference type="HAMAP-Rule" id="MF_00503"/>
    </source>
</evidence>
<dbReference type="InterPro" id="IPR020594">
    <property type="entry name" value="Ribosomal_bL9_bac/chp"/>
</dbReference>
<name>A0A6G7B4J4_9LACO</name>
<feature type="domain" description="Ribosomal protein L9" evidence="9">
    <location>
        <begin position="13"/>
        <end position="40"/>
    </location>
</feature>
<dbReference type="GO" id="GO:0019843">
    <property type="term" value="F:rRNA binding"/>
    <property type="evidence" value="ECO:0007669"/>
    <property type="project" value="UniProtKB-UniRule"/>
</dbReference>
<dbReference type="RefSeq" id="WP_006729284.1">
    <property type="nucleotide sequence ID" value="NZ_CABKQA010000001.1"/>
</dbReference>
<dbReference type="EMBL" id="CP049228">
    <property type="protein sequence ID" value="QIH23227.1"/>
    <property type="molecule type" value="Genomic_DNA"/>
</dbReference>
<dbReference type="InterPro" id="IPR009027">
    <property type="entry name" value="Ribosomal_bL9/RNase_H1_N"/>
</dbReference>
<dbReference type="GO" id="GO:0005840">
    <property type="term" value="C:ribosome"/>
    <property type="evidence" value="ECO:0007669"/>
    <property type="project" value="UniProtKB-KW"/>
</dbReference>
<evidence type="ECO:0000256" key="5">
    <source>
        <dbReference type="ARBA" id="ARBA00023274"/>
    </source>
</evidence>
<dbReference type="AlphaFoldDB" id="A0A6G7B4J4"/>